<dbReference type="eggNOG" id="COG2172">
    <property type="taxonomic scope" value="Bacteria"/>
</dbReference>
<keyword evidence="4" id="KW-1185">Reference proteome</keyword>
<dbReference type="KEGG" id="aba:Acid345_2317"/>
<name>Q1IP82_KORVE</name>
<dbReference type="InterPro" id="IPR050267">
    <property type="entry name" value="Anti-sigma-factor_SerPK"/>
</dbReference>
<dbReference type="EMBL" id="CP000360">
    <property type="protein sequence ID" value="ABF41318.1"/>
    <property type="molecule type" value="Genomic_DNA"/>
</dbReference>
<keyword evidence="1 3" id="KW-0418">Kinase</keyword>
<feature type="domain" description="Histidine kinase/HSP90-like ATPase" evidence="2">
    <location>
        <begin position="37"/>
        <end position="154"/>
    </location>
</feature>
<protein>
    <submittedName>
        <fullName evidence="3">Anti-sigma regulatory factor, serine/threonine protein kinase</fullName>
    </submittedName>
</protein>
<dbReference type="Proteomes" id="UP000002432">
    <property type="component" value="Chromosome"/>
</dbReference>
<accession>Q1IP82</accession>
<dbReference type="PANTHER" id="PTHR35526:SF3">
    <property type="entry name" value="ANTI-SIGMA-F FACTOR RSBW"/>
    <property type="match status" value="1"/>
</dbReference>
<dbReference type="CDD" id="cd16936">
    <property type="entry name" value="HATPase_RsbW-like"/>
    <property type="match status" value="1"/>
</dbReference>
<evidence type="ECO:0000256" key="1">
    <source>
        <dbReference type="ARBA" id="ARBA00022527"/>
    </source>
</evidence>
<gene>
    <name evidence="3" type="ordered locus">Acid345_2317</name>
</gene>
<dbReference type="RefSeq" id="WP_011523119.1">
    <property type="nucleotide sequence ID" value="NC_008009.1"/>
</dbReference>
<dbReference type="PANTHER" id="PTHR35526">
    <property type="entry name" value="ANTI-SIGMA-F FACTOR RSBW-RELATED"/>
    <property type="match status" value="1"/>
</dbReference>
<dbReference type="Pfam" id="PF13581">
    <property type="entry name" value="HATPase_c_2"/>
    <property type="match status" value="1"/>
</dbReference>
<dbReference type="STRING" id="204669.Acid345_2317"/>
<sequence length="155" mass="16705">MSLPLHTRMSSEQNSGAFAFGRSEHGVTITLKAAESEVSPVVDQIMHMVNETGCCAPGKELDVEIALREALANAIKHGANGDPSKTVECRVSCGDSGILIVVRDPGPGFDPAAIPDPLSSENIFSNHGRGIFLINKLMDEVKFEKNGTEIHMRKY</sequence>
<dbReference type="EnsemblBacteria" id="ABF41318">
    <property type="protein sequence ID" value="ABF41318"/>
    <property type="gene ID" value="Acid345_2317"/>
</dbReference>
<evidence type="ECO:0000313" key="4">
    <source>
        <dbReference type="Proteomes" id="UP000002432"/>
    </source>
</evidence>
<proteinExistence type="predicted"/>
<evidence type="ECO:0000259" key="2">
    <source>
        <dbReference type="Pfam" id="PF13581"/>
    </source>
</evidence>
<dbReference type="GO" id="GO:0004674">
    <property type="term" value="F:protein serine/threonine kinase activity"/>
    <property type="evidence" value="ECO:0007669"/>
    <property type="project" value="UniProtKB-KW"/>
</dbReference>
<organism evidence="3 4">
    <name type="scientific">Koribacter versatilis (strain Ellin345)</name>
    <dbReference type="NCBI Taxonomy" id="204669"/>
    <lineage>
        <taxon>Bacteria</taxon>
        <taxon>Pseudomonadati</taxon>
        <taxon>Acidobacteriota</taxon>
        <taxon>Terriglobia</taxon>
        <taxon>Terriglobales</taxon>
        <taxon>Candidatus Korobacteraceae</taxon>
        <taxon>Candidatus Korobacter</taxon>
    </lineage>
</organism>
<evidence type="ECO:0000313" key="3">
    <source>
        <dbReference type="EMBL" id="ABF41318.1"/>
    </source>
</evidence>
<dbReference type="InterPro" id="IPR036890">
    <property type="entry name" value="HATPase_C_sf"/>
</dbReference>
<dbReference type="InterPro" id="IPR003594">
    <property type="entry name" value="HATPase_dom"/>
</dbReference>
<dbReference type="AlphaFoldDB" id="Q1IP82"/>
<dbReference type="HOGENOM" id="CLU_090336_11_2_0"/>
<dbReference type="SUPFAM" id="SSF55874">
    <property type="entry name" value="ATPase domain of HSP90 chaperone/DNA topoisomerase II/histidine kinase"/>
    <property type="match status" value="1"/>
</dbReference>
<dbReference type="Gene3D" id="3.30.565.10">
    <property type="entry name" value="Histidine kinase-like ATPase, C-terminal domain"/>
    <property type="match status" value="1"/>
</dbReference>
<reference evidence="3 4" key="1">
    <citation type="journal article" date="2009" name="Appl. Environ. Microbiol.">
        <title>Three genomes from the phylum Acidobacteria provide insight into the lifestyles of these microorganisms in soils.</title>
        <authorList>
            <person name="Ward N.L."/>
            <person name="Challacombe J.F."/>
            <person name="Janssen P.H."/>
            <person name="Henrissat B."/>
            <person name="Coutinho P.M."/>
            <person name="Wu M."/>
            <person name="Xie G."/>
            <person name="Haft D.H."/>
            <person name="Sait M."/>
            <person name="Badger J."/>
            <person name="Barabote R.D."/>
            <person name="Bradley B."/>
            <person name="Brettin T.S."/>
            <person name="Brinkac L.M."/>
            <person name="Bruce D."/>
            <person name="Creasy T."/>
            <person name="Daugherty S.C."/>
            <person name="Davidsen T.M."/>
            <person name="DeBoy R.T."/>
            <person name="Detter J.C."/>
            <person name="Dodson R.J."/>
            <person name="Durkin A.S."/>
            <person name="Ganapathy A."/>
            <person name="Gwinn-Giglio M."/>
            <person name="Han C.S."/>
            <person name="Khouri H."/>
            <person name="Kiss H."/>
            <person name="Kothari S.P."/>
            <person name="Madupu R."/>
            <person name="Nelson K.E."/>
            <person name="Nelson W.C."/>
            <person name="Paulsen I."/>
            <person name="Penn K."/>
            <person name="Ren Q."/>
            <person name="Rosovitz M.J."/>
            <person name="Selengut J.D."/>
            <person name="Shrivastava S."/>
            <person name="Sullivan S.A."/>
            <person name="Tapia R."/>
            <person name="Thompson L.S."/>
            <person name="Watkins K.L."/>
            <person name="Yang Q."/>
            <person name="Yu C."/>
            <person name="Zafar N."/>
            <person name="Zhou L."/>
            <person name="Kuske C.R."/>
        </authorList>
    </citation>
    <scope>NUCLEOTIDE SEQUENCE [LARGE SCALE GENOMIC DNA]</scope>
    <source>
        <strain evidence="3 4">Ellin345</strain>
    </source>
</reference>
<keyword evidence="1 3" id="KW-0723">Serine/threonine-protein kinase</keyword>
<keyword evidence="1 3" id="KW-0808">Transferase</keyword>